<evidence type="ECO:0000313" key="5">
    <source>
        <dbReference type="Proteomes" id="UP001642406"/>
    </source>
</evidence>
<evidence type="ECO:0000256" key="1">
    <source>
        <dbReference type="ARBA" id="ARBA00004123"/>
    </source>
</evidence>
<evidence type="ECO:0000256" key="2">
    <source>
        <dbReference type="ARBA" id="ARBA00023242"/>
    </source>
</evidence>
<dbReference type="PANTHER" id="PTHR31001:SF57">
    <property type="entry name" value="ZN(II)2CYS6 TRANSCRIPTION FACTOR (EUROFUNG)"/>
    <property type="match status" value="1"/>
</dbReference>
<name>A0ABP0CKA5_9PEZI</name>
<proteinExistence type="predicted"/>
<dbReference type="PANTHER" id="PTHR31001">
    <property type="entry name" value="UNCHARACTERIZED TRANSCRIPTIONAL REGULATORY PROTEIN"/>
    <property type="match status" value="1"/>
</dbReference>
<organism evidence="4 5">
    <name type="scientific">Sporothrix bragantina</name>
    <dbReference type="NCBI Taxonomy" id="671064"/>
    <lineage>
        <taxon>Eukaryota</taxon>
        <taxon>Fungi</taxon>
        <taxon>Dikarya</taxon>
        <taxon>Ascomycota</taxon>
        <taxon>Pezizomycotina</taxon>
        <taxon>Sordariomycetes</taxon>
        <taxon>Sordariomycetidae</taxon>
        <taxon>Ophiostomatales</taxon>
        <taxon>Ophiostomataceae</taxon>
        <taxon>Sporothrix</taxon>
    </lineage>
</organism>
<protein>
    <recommendedName>
        <fullName evidence="6">Transcription factor domain-containing protein</fullName>
    </recommendedName>
</protein>
<sequence length="588" mass="64950">MQSLCLEPPAERLPLLLYCLQQKRKSSLVHPQVGFTGGHPLGWDATQGESHFPAILQPTLTVQFKDVLPDNDEARLILDAYRSERLHNTHTDADYVCPPPNFPFGSWDSNQPLSSKVEILAQLPPRDICDGLIARYLVTTERTHRLFHVPSLRRELAAFWREPTTASYGWLAQLFVVLALGTATEATTTQTTQTTQHGLLELAEACLRKTPVIFRADLTLCRVLCLIIIAKMASSYMCTVIDSCGTLADMAVRGCMELGLHRLRPGAASIRAGAVEESLDDRIVRARLWTAAVFLKVQQAADSGTPLLLRPCDFDAAAIGQVMQTEDDSNAFDDDQSYQTIIQALPIAIDLVAAANNNTTEASTMAVCRMASHEAAIRALLHKVQTRPTNEEDDSNGNDKDDDNNCNGNNIHCWHQLQKPMLEIWLRRLLLVIYQTAISTSIPLSPEYPEHHQPQTSLGLSLGYARQQYLACALAILVHQRQLLEITDSPMARMLTSLFKQDFFIAAVGACAVLRDGEAEEERGMEGGKKTEAGNNGDAYSLGLAAASTKATICGALYSCIDLWARDAQKSKCNYWAYLILQRLTEGL</sequence>
<keyword evidence="5" id="KW-1185">Reference proteome</keyword>
<gene>
    <name evidence="4" type="ORF">SBRCBS47491_007995</name>
</gene>
<dbReference type="CDD" id="cd12148">
    <property type="entry name" value="fungal_TF_MHR"/>
    <property type="match status" value="1"/>
</dbReference>
<feature type="region of interest" description="Disordered" evidence="3">
    <location>
        <begin position="383"/>
        <end position="403"/>
    </location>
</feature>
<evidence type="ECO:0000256" key="3">
    <source>
        <dbReference type="SAM" id="MobiDB-lite"/>
    </source>
</evidence>
<feature type="compositionally biased region" description="Acidic residues" evidence="3">
    <location>
        <begin position="391"/>
        <end position="403"/>
    </location>
</feature>
<dbReference type="InterPro" id="IPR050613">
    <property type="entry name" value="Sec_Metabolite_Reg"/>
</dbReference>
<reference evidence="4 5" key="1">
    <citation type="submission" date="2024-01" db="EMBL/GenBank/DDBJ databases">
        <authorList>
            <person name="Allen C."/>
            <person name="Tagirdzhanova G."/>
        </authorList>
    </citation>
    <scope>NUCLEOTIDE SEQUENCE [LARGE SCALE GENOMIC DNA]</scope>
</reference>
<dbReference type="EMBL" id="CAWUHC010000097">
    <property type="protein sequence ID" value="CAK7231629.1"/>
    <property type="molecule type" value="Genomic_DNA"/>
</dbReference>
<comment type="caution">
    <text evidence="4">The sequence shown here is derived from an EMBL/GenBank/DDBJ whole genome shotgun (WGS) entry which is preliminary data.</text>
</comment>
<evidence type="ECO:0008006" key="6">
    <source>
        <dbReference type="Google" id="ProtNLM"/>
    </source>
</evidence>
<comment type="subcellular location">
    <subcellularLocation>
        <location evidence="1">Nucleus</location>
    </subcellularLocation>
</comment>
<evidence type="ECO:0000313" key="4">
    <source>
        <dbReference type="EMBL" id="CAK7231629.1"/>
    </source>
</evidence>
<dbReference type="Proteomes" id="UP001642406">
    <property type="component" value="Unassembled WGS sequence"/>
</dbReference>
<keyword evidence="2" id="KW-0539">Nucleus</keyword>
<accession>A0ABP0CKA5</accession>